<feature type="active site" evidence="4">
    <location>
        <position position="191"/>
    </location>
</feature>
<evidence type="ECO:0000313" key="9">
    <source>
        <dbReference type="Proteomes" id="UP000027821"/>
    </source>
</evidence>
<keyword evidence="5" id="KW-0732">Signal</keyword>
<dbReference type="eggNOG" id="COG4677">
    <property type="taxonomic scope" value="Bacteria"/>
</dbReference>
<comment type="catalytic activity">
    <reaction evidence="5">
        <text>[(1-&gt;4)-alpha-D-galacturonosyl methyl ester](n) + n H2O = [(1-&gt;4)-alpha-D-galacturonosyl](n) + n methanol + n H(+)</text>
        <dbReference type="Rhea" id="RHEA:22380"/>
        <dbReference type="Rhea" id="RHEA-COMP:14570"/>
        <dbReference type="Rhea" id="RHEA-COMP:14573"/>
        <dbReference type="ChEBI" id="CHEBI:15377"/>
        <dbReference type="ChEBI" id="CHEBI:15378"/>
        <dbReference type="ChEBI" id="CHEBI:17790"/>
        <dbReference type="ChEBI" id="CHEBI:140522"/>
        <dbReference type="ChEBI" id="CHEBI:140523"/>
        <dbReference type="EC" id="3.1.1.11"/>
    </reaction>
</comment>
<dbReference type="RefSeq" id="WP_035077332.1">
    <property type="nucleotide sequence ID" value="NZ_JMIH01000024.1"/>
</dbReference>
<keyword evidence="9" id="KW-1185">Reference proteome</keyword>
<dbReference type="InterPro" id="IPR049492">
    <property type="entry name" value="BD-FAE-like_dom"/>
</dbReference>
<reference evidence="8 9" key="1">
    <citation type="submission" date="2014-04" db="EMBL/GenBank/DDBJ databases">
        <title>Characterization and application of a salt tolerant electro-active bacterium.</title>
        <authorList>
            <person name="Yang L."/>
            <person name="Wei S."/>
            <person name="Tay Q.X.M."/>
        </authorList>
    </citation>
    <scope>NUCLEOTIDE SEQUENCE [LARGE SCALE GENOMIC DNA]</scope>
    <source>
        <strain evidence="8 9">LY1</strain>
    </source>
</reference>
<dbReference type="Pfam" id="PF20434">
    <property type="entry name" value="BD-FAE"/>
    <property type="match status" value="1"/>
</dbReference>
<evidence type="ECO:0000256" key="5">
    <source>
        <dbReference type="RuleBase" id="RU000589"/>
    </source>
</evidence>
<comment type="caution">
    <text evidence="8">The sequence shown here is derived from an EMBL/GenBank/DDBJ whole genome shotgun (WGS) entry which is preliminary data.</text>
</comment>
<dbReference type="PANTHER" id="PTHR31321:SF57">
    <property type="entry name" value="PECTINESTERASE 53-RELATED"/>
    <property type="match status" value="1"/>
</dbReference>
<keyword evidence="3 5" id="KW-0063">Aspartyl esterase</keyword>
<dbReference type="GO" id="GO:0009279">
    <property type="term" value="C:cell outer membrane"/>
    <property type="evidence" value="ECO:0007669"/>
    <property type="project" value="TreeGrafter"/>
</dbReference>
<dbReference type="UniPathway" id="UPA00545">
    <property type="reaction ID" value="UER00823"/>
</dbReference>
<dbReference type="STRING" id="1048983.EL17_18070"/>
<name>A0A074KRS9_9BACT</name>
<protein>
    <recommendedName>
        <fullName evidence="5">Pectinesterase</fullName>
        <ecNumber evidence="5">3.1.1.11</ecNumber>
    </recommendedName>
</protein>
<dbReference type="SUPFAM" id="SSF51126">
    <property type="entry name" value="Pectin lyase-like"/>
    <property type="match status" value="1"/>
</dbReference>
<dbReference type="PROSITE" id="PS00503">
    <property type="entry name" value="PECTINESTERASE_2"/>
    <property type="match status" value="1"/>
</dbReference>
<dbReference type="Pfam" id="PF01095">
    <property type="entry name" value="Pectinesterase"/>
    <property type="match status" value="1"/>
</dbReference>
<feature type="domain" description="BD-FAE-like" evidence="7">
    <location>
        <begin position="385"/>
        <end position="564"/>
    </location>
</feature>
<evidence type="ECO:0000256" key="2">
    <source>
        <dbReference type="ARBA" id="ARBA00022801"/>
    </source>
</evidence>
<dbReference type="Gene3D" id="2.160.20.10">
    <property type="entry name" value="Single-stranded right-handed beta-helix, Pectin lyase-like"/>
    <property type="match status" value="1"/>
</dbReference>
<evidence type="ECO:0000256" key="4">
    <source>
        <dbReference type="PROSITE-ProRule" id="PRU10040"/>
    </source>
</evidence>
<dbReference type="InterPro" id="IPR011050">
    <property type="entry name" value="Pectin_lyase_fold/virulence"/>
</dbReference>
<feature type="chain" id="PRO_5005104564" description="Pectinesterase" evidence="5">
    <location>
        <begin position="23"/>
        <end position="624"/>
    </location>
</feature>
<feature type="domain" description="Pectinesterase catalytic" evidence="6">
    <location>
        <begin position="40"/>
        <end position="321"/>
    </location>
</feature>
<dbReference type="eggNOG" id="COG0657">
    <property type="taxonomic scope" value="Bacteria"/>
</dbReference>
<evidence type="ECO:0000313" key="8">
    <source>
        <dbReference type="EMBL" id="KEO72646.1"/>
    </source>
</evidence>
<dbReference type="EC" id="3.1.1.11" evidence="5"/>
<dbReference type="InterPro" id="IPR033131">
    <property type="entry name" value="Pectinesterase_Asp_AS"/>
</dbReference>
<dbReference type="AlphaFoldDB" id="A0A074KRS9"/>
<dbReference type="InterPro" id="IPR012334">
    <property type="entry name" value="Pectin_lyas_fold"/>
</dbReference>
<feature type="signal peptide" evidence="5">
    <location>
        <begin position="1"/>
        <end position="22"/>
    </location>
</feature>
<dbReference type="GO" id="GO:0030599">
    <property type="term" value="F:pectinesterase activity"/>
    <property type="evidence" value="ECO:0007669"/>
    <property type="project" value="UniProtKB-UniRule"/>
</dbReference>
<evidence type="ECO:0000259" key="7">
    <source>
        <dbReference type="Pfam" id="PF20434"/>
    </source>
</evidence>
<dbReference type="GO" id="GO:0045490">
    <property type="term" value="P:pectin catabolic process"/>
    <property type="evidence" value="ECO:0007669"/>
    <property type="project" value="UniProtKB-UniRule"/>
</dbReference>
<gene>
    <name evidence="8" type="ORF">EL17_18070</name>
</gene>
<dbReference type="EMBL" id="JMIH01000024">
    <property type="protein sequence ID" value="KEO72646.1"/>
    <property type="molecule type" value="Genomic_DNA"/>
</dbReference>
<sequence length="624" mass="69622">MILARFYIMLLFVFLAANDLSAQDKKNSLPKELKGKLERDIVVAKDGTGDFTTIQHAIDAIRVYLPKPITVYIKEGVYKEKIHIPGTITNVTFLGEGPDKTVLTYDDHAGKNGMQTFETYTLMVLGSGLVFKGLTIQNTAGPVGQAVALHAEGDRLVFKNCHFKGDQDTMFASGENSKQYYNNCYIEGTTDFIFGSATAYFDKCEIKSKSNSYITAASTPAWVDGGFVFDNCRLTADEGVNQVYLGRPWRDFARTVFMNSEMGPHIRPEGWHDWNRSGVTETAFYAEYNNSGPGAVTGQRVEWSYTLSEEKAIEFSKVNILGRDAKNLLGQVWYDYERDTSYTFYSAYQKAKKKIPHISPAEVDFRGKTDMDVEYKNLGYRTLKMDIYRPENAKAAPGVLLVHGGGWKSGDRSLQAPLAKALASRGYVAAVVEYRLSLEEPYPAAVFDLKDAIKWFKANADTFGLDTTMVAISGSSAGGQLAHLVAYTSGDKEYEEASHLKTSGTVQAVINMDGISVFYHPESKEGEMAALWLGGTYYEVPEKWIAASPLYQINGSAVPVLFINSQYPRFHAGRDDMMALLDNQGVYAEVHTFDPSPHTFWLFNPWFEPTLELMVSFLEKVFAQ</sequence>
<dbReference type="Gene3D" id="3.40.50.1820">
    <property type="entry name" value="alpha/beta hydrolase"/>
    <property type="match status" value="1"/>
</dbReference>
<dbReference type="PANTHER" id="PTHR31321">
    <property type="entry name" value="ACYL-COA THIOESTER HYDROLASE YBHC-RELATED"/>
    <property type="match status" value="1"/>
</dbReference>
<evidence type="ECO:0000259" key="6">
    <source>
        <dbReference type="Pfam" id="PF01095"/>
    </source>
</evidence>
<dbReference type="SUPFAM" id="SSF53474">
    <property type="entry name" value="alpha/beta-Hydrolases"/>
    <property type="match status" value="1"/>
</dbReference>
<comment type="similarity">
    <text evidence="1">Belongs to the pectinesterase family.</text>
</comment>
<dbReference type="Proteomes" id="UP000027821">
    <property type="component" value="Unassembled WGS sequence"/>
</dbReference>
<evidence type="ECO:0000256" key="3">
    <source>
        <dbReference type="ARBA" id="ARBA00023085"/>
    </source>
</evidence>
<dbReference type="InterPro" id="IPR000070">
    <property type="entry name" value="Pectinesterase_cat"/>
</dbReference>
<dbReference type="GO" id="GO:0042545">
    <property type="term" value="P:cell wall modification"/>
    <property type="evidence" value="ECO:0007669"/>
    <property type="project" value="UniProtKB-UniRule"/>
</dbReference>
<organism evidence="8 9">
    <name type="scientific">Anditalea andensis</name>
    <dbReference type="NCBI Taxonomy" id="1048983"/>
    <lineage>
        <taxon>Bacteria</taxon>
        <taxon>Pseudomonadati</taxon>
        <taxon>Bacteroidota</taxon>
        <taxon>Cytophagia</taxon>
        <taxon>Cytophagales</taxon>
        <taxon>Cytophagaceae</taxon>
        <taxon>Anditalea</taxon>
    </lineage>
</organism>
<dbReference type="InterPro" id="IPR029058">
    <property type="entry name" value="AB_hydrolase_fold"/>
</dbReference>
<dbReference type="OrthoDB" id="9777975at2"/>
<comment type="pathway">
    <text evidence="5">Glycan metabolism; pectin degradation; 2-dehydro-3-deoxy-D-gluconate from pectin: step 1/5.</text>
</comment>
<accession>A0A074KRS9</accession>
<evidence type="ECO:0000256" key="1">
    <source>
        <dbReference type="ARBA" id="ARBA00008891"/>
    </source>
</evidence>
<keyword evidence="2 5" id="KW-0378">Hydrolase</keyword>
<proteinExistence type="inferred from homology"/>